<evidence type="ECO:0000313" key="2">
    <source>
        <dbReference type="Proteomes" id="UP000033980"/>
    </source>
</evidence>
<dbReference type="Proteomes" id="UP000033980">
    <property type="component" value="Unassembled WGS sequence"/>
</dbReference>
<dbReference type="AlphaFoldDB" id="A0A0G1CZZ8"/>
<sequence length="222" mass="26320">MTDTTKSILSKRQQNLLDLFSFNSSIKKHFYLSGGTALAEYYLYHRYSEDLDFFTEEEVAPMSIQVFIKDIAKRAGVKNVDFQQSFNRNLVFLHFDDEIIKTEFTYYPFTQLAPTKEIGGLQVDSLIDIAVNKTFTIYQKPRSRDFIDLYLIMKEKGWSFSDLRKKARMKFDTHIEPLQMAQQLLEVDHLEDFPRMIVKLDHKEWQEFWRNEAAKIKSEVLT</sequence>
<reference evidence="1 2" key="1">
    <citation type="journal article" date="2015" name="Nature">
        <title>rRNA introns, odd ribosomes, and small enigmatic genomes across a large radiation of phyla.</title>
        <authorList>
            <person name="Brown C.T."/>
            <person name="Hug L.A."/>
            <person name="Thomas B.C."/>
            <person name="Sharon I."/>
            <person name="Castelle C.J."/>
            <person name="Singh A."/>
            <person name="Wilkins M.J."/>
            <person name="Williams K.H."/>
            <person name="Banfield J.F."/>
        </authorList>
    </citation>
    <scope>NUCLEOTIDE SEQUENCE [LARGE SCALE GENOMIC DNA]</scope>
</reference>
<name>A0A0G1CZZ8_9BACT</name>
<protein>
    <recommendedName>
        <fullName evidence="3">Nucleotidyl transferase AbiEii/AbiGii toxin family protein</fullName>
    </recommendedName>
</protein>
<dbReference type="InterPro" id="IPR014942">
    <property type="entry name" value="AbiEii"/>
</dbReference>
<organism evidence="1 2">
    <name type="scientific">Candidatus Collierbacteria bacterium GW2011_GWC2_43_12</name>
    <dbReference type="NCBI Taxonomy" id="1618390"/>
    <lineage>
        <taxon>Bacteria</taxon>
        <taxon>Candidatus Collieribacteriota</taxon>
    </lineage>
</organism>
<dbReference type="Pfam" id="PF08843">
    <property type="entry name" value="AbiEii"/>
    <property type="match status" value="1"/>
</dbReference>
<dbReference type="EMBL" id="LCFK01000074">
    <property type="protein sequence ID" value="KKS91280.1"/>
    <property type="molecule type" value="Genomic_DNA"/>
</dbReference>
<proteinExistence type="predicted"/>
<gene>
    <name evidence="1" type="ORF">UV68_C0074G0006</name>
</gene>
<dbReference type="Gene3D" id="3.10.450.620">
    <property type="entry name" value="JHP933, nucleotidyltransferase-like core domain"/>
    <property type="match status" value="1"/>
</dbReference>
<evidence type="ECO:0000313" key="1">
    <source>
        <dbReference type="EMBL" id="KKS91280.1"/>
    </source>
</evidence>
<comment type="caution">
    <text evidence="1">The sequence shown here is derived from an EMBL/GenBank/DDBJ whole genome shotgun (WGS) entry which is preliminary data.</text>
</comment>
<accession>A0A0G1CZZ8</accession>
<evidence type="ECO:0008006" key="3">
    <source>
        <dbReference type="Google" id="ProtNLM"/>
    </source>
</evidence>